<comment type="cofactor">
    <cofactor evidence="1 22">
        <name>[4Fe-4S] cluster</name>
        <dbReference type="ChEBI" id="CHEBI:49883"/>
    </cofactor>
</comment>
<evidence type="ECO:0000256" key="8">
    <source>
        <dbReference type="ARBA" id="ARBA00022705"/>
    </source>
</evidence>
<keyword evidence="16 22" id="KW-0238">DNA-binding</keyword>
<dbReference type="FunFam" id="1.10.132.60:FF:000007">
    <property type="entry name" value="DNA polymerase"/>
    <property type="match status" value="1"/>
</dbReference>
<evidence type="ECO:0000259" key="26">
    <source>
        <dbReference type="Pfam" id="PF24055"/>
    </source>
</evidence>
<dbReference type="InterPro" id="IPR006133">
    <property type="entry name" value="DNA-dir_DNA_pol_B_exonuc"/>
</dbReference>
<dbReference type="PRINTS" id="PR00106">
    <property type="entry name" value="DNAPOLB"/>
</dbReference>
<dbReference type="GO" id="GO:0051539">
    <property type="term" value="F:4 iron, 4 sulfur cluster binding"/>
    <property type="evidence" value="ECO:0007669"/>
    <property type="project" value="UniProtKB-KW"/>
</dbReference>
<dbReference type="GO" id="GO:0008270">
    <property type="term" value="F:zinc ion binding"/>
    <property type="evidence" value="ECO:0007669"/>
    <property type="project" value="UniProtKB-KW"/>
</dbReference>
<evidence type="ECO:0000256" key="6">
    <source>
        <dbReference type="ARBA" id="ARBA00022679"/>
    </source>
</evidence>
<dbReference type="InterPro" id="IPR042087">
    <property type="entry name" value="DNA_pol_B_thumb"/>
</dbReference>
<evidence type="ECO:0000259" key="23">
    <source>
        <dbReference type="Pfam" id="PF00136"/>
    </source>
</evidence>
<evidence type="ECO:0000256" key="16">
    <source>
        <dbReference type="ARBA" id="ARBA00023125"/>
    </source>
</evidence>
<dbReference type="SUPFAM" id="SSF53098">
    <property type="entry name" value="Ribonuclease H-like"/>
    <property type="match status" value="1"/>
</dbReference>
<keyword evidence="12 22" id="KW-0862">Zinc</keyword>
<dbReference type="Pfam" id="PF24065">
    <property type="entry name" value="REV3_N"/>
    <property type="match status" value="1"/>
</dbReference>
<dbReference type="Pfam" id="PF14260">
    <property type="entry name" value="zf-C4pol"/>
    <property type="match status" value="1"/>
</dbReference>
<dbReference type="FunFam" id="3.30.420.10:FF:000156">
    <property type="entry name" value="DNA polymerase"/>
    <property type="match status" value="1"/>
</dbReference>
<dbReference type="PANTHER" id="PTHR45812:SF1">
    <property type="entry name" value="DNA POLYMERASE ZETA CATALYTIC SUBUNIT"/>
    <property type="match status" value="1"/>
</dbReference>
<keyword evidence="5 22" id="KW-0004">4Fe-4S</keyword>
<evidence type="ECO:0000256" key="12">
    <source>
        <dbReference type="ARBA" id="ARBA00022833"/>
    </source>
</evidence>
<dbReference type="Pfam" id="PF03104">
    <property type="entry name" value="DNA_pol_B_exo1"/>
    <property type="match status" value="1"/>
</dbReference>
<dbReference type="FunFam" id="1.10.287.690:FF:000002">
    <property type="entry name" value="DNA polymerase zeta"/>
    <property type="match status" value="1"/>
</dbReference>
<dbReference type="InterPro" id="IPR056435">
    <property type="entry name" value="DPOD/Z_N"/>
</dbReference>
<dbReference type="EMBL" id="CP048997">
    <property type="protein sequence ID" value="QID82814.1"/>
    <property type="molecule type" value="Genomic_DNA"/>
</dbReference>
<dbReference type="InterPro" id="IPR023211">
    <property type="entry name" value="DNA_pol_palm_dom_sf"/>
</dbReference>
<gene>
    <name evidence="28" type="primary">REV3_1</name>
    <name evidence="28" type="ORF">GRS66_005246</name>
</gene>
<evidence type="ECO:0000256" key="2">
    <source>
        <dbReference type="ARBA" id="ARBA00004123"/>
    </source>
</evidence>
<dbReference type="GO" id="GO:0003677">
    <property type="term" value="F:DNA binding"/>
    <property type="evidence" value="ECO:0007669"/>
    <property type="project" value="UniProtKB-KW"/>
</dbReference>
<dbReference type="GO" id="GO:0070987">
    <property type="term" value="P:error-free translesion synthesis"/>
    <property type="evidence" value="ECO:0007669"/>
    <property type="project" value="UniProtKB-ARBA"/>
</dbReference>
<feature type="domain" description="DNA-directed DNA polymerase family B multifunctional" evidence="23">
    <location>
        <begin position="953"/>
        <end position="1404"/>
    </location>
</feature>
<dbReference type="CDD" id="cd05778">
    <property type="entry name" value="DNA_polB_zeta_exo"/>
    <property type="match status" value="1"/>
</dbReference>
<comment type="similarity">
    <text evidence="4 22">Belongs to the DNA polymerase type-B family.</text>
</comment>
<keyword evidence="6 22" id="KW-0808">Transferase</keyword>
<comment type="subunit">
    <text evidence="21">Forms DNA polymerase zeta with REV7.</text>
</comment>
<keyword evidence="10" id="KW-0227">DNA damage</keyword>
<evidence type="ECO:0000256" key="19">
    <source>
        <dbReference type="ARBA" id="ARBA00023242"/>
    </source>
</evidence>
<dbReference type="GO" id="GO:0000166">
    <property type="term" value="F:nucleotide binding"/>
    <property type="evidence" value="ECO:0007669"/>
    <property type="project" value="InterPro"/>
</dbReference>
<keyword evidence="19 22" id="KW-0539">Nucleus</keyword>
<evidence type="ECO:0000256" key="4">
    <source>
        <dbReference type="ARBA" id="ARBA00005755"/>
    </source>
</evidence>
<feature type="domain" description="C4-type zinc-finger of DNA polymerase delta" evidence="25">
    <location>
        <begin position="1441"/>
        <end position="1522"/>
    </location>
</feature>
<dbReference type="InterPro" id="IPR017964">
    <property type="entry name" value="DNA-dir_DNA_pol_B_CS"/>
</dbReference>
<evidence type="ECO:0000256" key="14">
    <source>
        <dbReference type="ARBA" id="ARBA00023004"/>
    </source>
</evidence>
<comment type="subcellular location">
    <subcellularLocation>
        <location evidence="3">Mitochondrion</location>
    </subcellularLocation>
    <subcellularLocation>
        <location evidence="2 22">Nucleus</location>
    </subcellularLocation>
</comment>
<proteinExistence type="inferred from homology"/>
<dbReference type="PROSITE" id="PS00116">
    <property type="entry name" value="DNA_POLYMERASE_B"/>
    <property type="match status" value="1"/>
</dbReference>
<protein>
    <recommendedName>
        <fullName evidence="22">DNA polymerase</fullName>
        <ecNumber evidence="22">2.7.7.7</ecNumber>
    </recommendedName>
</protein>
<dbReference type="Pfam" id="PF00136">
    <property type="entry name" value="DNA_pol_B"/>
    <property type="match status" value="1"/>
</dbReference>
<organism evidence="28 29">
    <name type="scientific">Saccharomyces pastorianus</name>
    <name type="common">Lager yeast</name>
    <name type="synonym">Saccharomyces cerevisiae x Saccharomyces eubayanus</name>
    <dbReference type="NCBI Taxonomy" id="27292"/>
    <lineage>
        <taxon>Eukaryota</taxon>
        <taxon>Fungi</taxon>
        <taxon>Dikarya</taxon>
        <taxon>Ascomycota</taxon>
        <taxon>Saccharomycotina</taxon>
        <taxon>Saccharomycetes</taxon>
        <taxon>Saccharomycetales</taxon>
        <taxon>Saccharomycetaceae</taxon>
        <taxon>Saccharomyces</taxon>
    </lineage>
</organism>
<dbReference type="GO" id="GO:0006260">
    <property type="term" value="P:DNA replication"/>
    <property type="evidence" value="ECO:0007669"/>
    <property type="project" value="UniProtKB-KW"/>
</dbReference>
<evidence type="ECO:0000256" key="11">
    <source>
        <dbReference type="ARBA" id="ARBA00022771"/>
    </source>
</evidence>
<evidence type="ECO:0000256" key="10">
    <source>
        <dbReference type="ARBA" id="ARBA00022763"/>
    </source>
</evidence>
<evidence type="ECO:0000259" key="24">
    <source>
        <dbReference type="Pfam" id="PF03104"/>
    </source>
</evidence>
<evidence type="ECO:0000259" key="27">
    <source>
        <dbReference type="Pfam" id="PF24065"/>
    </source>
</evidence>
<keyword evidence="9 22" id="KW-0479">Metal-binding</keyword>
<keyword evidence="7 22" id="KW-0548">Nucleotidyltransferase</keyword>
<dbReference type="Gene3D" id="3.90.1600.10">
    <property type="entry name" value="Palm domain of DNA polymerase"/>
    <property type="match status" value="1"/>
</dbReference>
<dbReference type="GO" id="GO:0005739">
    <property type="term" value="C:mitochondrion"/>
    <property type="evidence" value="ECO:0007669"/>
    <property type="project" value="UniProtKB-SubCell"/>
</dbReference>
<keyword evidence="14 22" id="KW-0408">Iron</keyword>
<evidence type="ECO:0000256" key="3">
    <source>
        <dbReference type="ARBA" id="ARBA00004173"/>
    </source>
</evidence>
<evidence type="ECO:0000256" key="9">
    <source>
        <dbReference type="ARBA" id="ARBA00022723"/>
    </source>
</evidence>
<dbReference type="GO" id="GO:0003887">
    <property type="term" value="F:DNA-directed DNA polymerase activity"/>
    <property type="evidence" value="ECO:0007669"/>
    <property type="project" value="UniProtKB-KW"/>
</dbReference>
<feature type="domain" description="DNA-directed DNA polymerase family B exonuclease" evidence="24">
    <location>
        <begin position="691"/>
        <end position="885"/>
    </location>
</feature>
<dbReference type="InterPro" id="IPR025687">
    <property type="entry name" value="Znf-C4pol"/>
</dbReference>
<evidence type="ECO:0000256" key="22">
    <source>
        <dbReference type="RuleBase" id="RU000442"/>
    </source>
</evidence>
<keyword evidence="11 22" id="KW-0863">Zinc-finger</keyword>
<dbReference type="InterPro" id="IPR006134">
    <property type="entry name" value="DNA-dir_DNA_pol_B_multi_dom"/>
</dbReference>
<evidence type="ECO:0000256" key="18">
    <source>
        <dbReference type="ARBA" id="ARBA00023204"/>
    </source>
</evidence>
<evidence type="ECO:0000256" key="15">
    <source>
        <dbReference type="ARBA" id="ARBA00023014"/>
    </source>
</evidence>
<evidence type="ECO:0000256" key="13">
    <source>
        <dbReference type="ARBA" id="ARBA00022932"/>
    </source>
</evidence>
<keyword evidence="8 22" id="KW-0235">DNA replication</keyword>
<dbReference type="PANTHER" id="PTHR45812">
    <property type="entry name" value="DNA POLYMERASE ZETA CATALYTIC SUBUNIT"/>
    <property type="match status" value="1"/>
</dbReference>
<evidence type="ECO:0000259" key="25">
    <source>
        <dbReference type="Pfam" id="PF14260"/>
    </source>
</evidence>
<keyword evidence="13 22" id="KW-0239">DNA-directed DNA polymerase</keyword>
<dbReference type="InterPro" id="IPR056447">
    <property type="entry name" value="REV3_N"/>
</dbReference>
<dbReference type="InterPro" id="IPR043502">
    <property type="entry name" value="DNA/RNA_pol_sf"/>
</dbReference>
<dbReference type="CDD" id="cd05534">
    <property type="entry name" value="POLBc_zeta"/>
    <property type="match status" value="1"/>
</dbReference>
<feature type="domain" description="DNA polymerase zeta catalytic subunit N-terminal" evidence="27">
    <location>
        <begin position="66"/>
        <end position="119"/>
    </location>
</feature>
<dbReference type="InterPro" id="IPR006172">
    <property type="entry name" value="DNA-dir_DNA_pol_B"/>
</dbReference>
<sequence length="1547" mass="177839">MSAVRLEIVYLKKKAISVIEAQNKRKYLSQYKTTSCGEIKCLEMSRESNDTIQSDTIRSSSKSDYFRIQLNNQDYYMSKPTFLDPSHGESLPLNQFSQVPNIRVFGALPTGHQVLCHVHGILPYMFIKYDGQITDTSTLRHQRCAQVHKTLEVKIRASFKRKKDDKHDLAGDKLGNLNFVADVSVVKGIPFYGYHVGWNLFYKISLLNPSCLSRISELIRDGKIFGKKFEIYESHIPYLLQWTADFNLFGCSWINLDRCYFRSPVLNSILDIDKLTINDDLQLLLDRFCDFKCNVLGRRDFPRVGNGLIEIDILPQFIKNREKLQHRDIHHDFLEKLGDISDIPVKPYVSSARDMINELTMQREDLSLKKYKEPPETKRHVSGHQWQSSGEFEAFYKKAQHKTSTFDGQIPNFENFIDKNQKFSAINTPYEALPQLWPRLPQIEINNNSMQDKKNDDQVNASFTEYEICGVDNENEGVKGSNIKSRSYSWLPESIASPKDSTILLDHQTKYHNTINFSMDCAMTQNMASKRKLRSSVSANKTSLLSRKRKKVMAAGLCYGKRAFVYGEPPFGYQDILNKLEDEGFPKIDYKDPFFSNPVDLENKPYAYAGKRFEISSTHVSTRIPVQFGGETVSVYNKPTFDMFSSWKYALKPPTYDAVQKWYNKVPSMGNKKTESQISMHTPHSKFLYKFASDVSGKQKRKKSSVHDSLTHLTLEIHANTRSDKIPDPAIDEVSMIIWCLEEETFPLDLDIAYEGIMIVHKASEDSTFPTKIQHCINEIPVMFYESEFEMFEALTDLVLLLDPDILSGFEIHNFSWGYIIERCQKIHQFDIVRELARVKCQIKTKLSDTWGYAHSSGIMITGRHMINIWRALRSDVNLTQYTIESAAFNILHKRLPHFSFESLTNMWNAKKSTTELKTVLNYWLSRAQINIQLLRKQDYIARNIEQARLIGIDFHSVYYRGSQFKVESFLIRICKSESFILLSPGKKDVRKQKALECVPLVMEPESAFYKSPLIVLDFQSLYPSIMIGYNYCYSTMIGRVREINSTENNLGVSKFSLPRNILALLKNDVTIAPNGVVYAKTSVRKSTLSKMLTDILDVRVMIKKTMNEIGDDNTTLKRLLNNKQLALKLLANVTYGYTSASFSGRMPCSDLADSIVQTGRETLEKAIDIIEKDETWNAKVVYGDTDSLFVYLPGKTAIEAFSIGHAMAERVTQNNPKPIFLKFEKVYHPSILISKKRYVGFSYESPSQTLPIFDAKGIETVRRDGIPAQQKIIEKCIRLLFQTKDLSKIKKYLQNEFFKIQIGKVSAQDFCFAKEVKLGAYKSEKTAPAGAVVVKRRINEDHRAEPQYKERIPYLVVKGKQGQLLRERCVSPEEFLEGENLELDSEYYINKILIPPLDRLFNLIGINVGNWAQEIVKSKRASTTTTKVENITRVGTSATCCNCGEELTKICSLQLCDDCLEKRSTTTLSFLIKKLKRQKEYETLKTVCRTCSYRYTSDAGIENDHIASKCNSYDCPVFYSRVKAERYLRDNQSVQREETLISLNDW</sequence>
<dbReference type="InterPro" id="IPR012337">
    <property type="entry name" value="RNaseH-like_sf"/>
</dbReference>
<dbReference type="Proteomes" id="UP000501346">
    <property type="component" value="Chromosome ScXVI"/>
</dbReference>
<dbReference type="InterPro" id="IPR030559">
    <property type="entry name" value="PolZ_Rev3"/>
</dbReference>
<keyword evidence="15 22" id="KW-0411">Iron-sulfur</keyword>
<evidence type="ECO:0000256" key="1">
    <source>
        <dbReference type="ARBA" id="ARBA00001966"/>
    </source>
</evidence>
<keyword evidence="18" id="KW-0234">DNA repair</keyword>
<dbReference type="SMART" id="SM00486">
    <property type="entry name" value="POLBc"/>
    <property type="match status" value="1"/>
</dbReference>
<dbReference type="GO" id="GO:0005634">
    <property type="term" value="C:nucleus"/>
    <property type="evidence" value="ECO:0007669"/>
    <property type="project" value="UniProtKB-SubCell"/>
</dbReference>
<evidence type="ECO:0000313" key="28">
    <source>
        <dbReference type="EMBL" id="QID82814.1"/>
    </source>
</evidence>
<keyword evidence="17" id="KW-0496">Mitochondrion</keyword>
<accession>A0A6C1E2Q2</accession>
<feature type="domain" description="DNA polymerase delta/zeta catalytic subunit N-terminal" evidence="26">
    <location>
        <begin position="120"/>
        <end position="211"/>
    </location>
</feature>
<dbReference type="SUPFAM" id="SSF56672">
    <property type="entry name" value="DNA/RNA polymerases"/>
    <property type="match status" value="1"/>
</dbReference>
<evidence type="ECO:0000313" key="29">
    <source>
        <dbReference type="Proteomes" id="UP000501346"/>
    </source>
</evidence>
<dbReference type="InterPro" id="IPR036397">
    <property type="entry name" value="RNaseH_sf"/>
</dbReference>
<dbReference type="Gene3D" id="1.10.287.690">
    <property type="entry name" value="Helix hairpin bin"/>
    <property type="match status" value="1"/>
</dbReference>
<dbReference type="GO" id="GO:0000724">
    <property type="term" value="P:double-strand break repair via homologous recombination"/>
    <property type="evidence" value="ECO:0007669"/>
    <property type="project" value="TreeGrafter"/>
</dbReference>
<evidence type="ECO:0000256" key="20">
    <source>
        <dbReference type="ARBA" id="ARBA00049244"/>
    </source>
</evidence>
<evidence type="ECO:0000256" key="21">
    <source>
        <dbReference type="ARBA" id="ARBA00066055"/>
    </source>
</evidence>
<name>A0A6C1E2Q2_SACPS</name>
<evidence type="ECO:0000256" key="17">
    <source>
        <dbReference type="ARBA" id="ARBA00023128"/>
    </source>
</evidence>
<dbReference type="GO" id="GO:0016035">
    <property type="term" value="C:zeta DNA polymerase complex"/>
    <property type="evidence" value="ECO:0007669"/>
    <property type="project" value="InterPro"/>
</dbReference>
<dbReference type="Gene3D" id="1.10.132.60">
    <property type="entry name" value="DNA polymerase family B, C-terminal domain"/>
    <property type="match status" value="1"/>
</dbReference>
<dbReference type="Gene3D" id="3.30.342.10">
    <property type="entry name" value="DNA Polymerase, chain B, domain 1"/>
    <property type="match status" value="1"/>
</dbReference>
<dbReference type="OrthoDB" id="2414538at2759"/>
<evidence type="ECO:0000256" key="5">
    <source>
        <dbReference type="ARBA" id="ARBA00022485"/>
    </source>
</evidence>
<keyword evidence="29" id="KW-1185">Reference proteome</keyword>
<dbReference type="GO" id="GO:0042276">
    <property type="term" value="P:error-prone translesion synthesis"/>
    <property type="evidence" value="ECO:0007669"/>
    <property type="project" value="TreeGrafter"/>
</dbReference>
<reference evidence="28 29" key="1">
    <citation type="journal article" date="2019" name="BMC Genomics">
        <title>Chromosome level assembly and comparative genome analysis confirm lager-brewing yeasts originated from a single hybridization.</title>
        <authorList>
            <person name="Salazar A.N."/>
            <person name="Gorter de Vries A.R."/>
            <person name="van den Broek M."/>
            <person name="Brouwers N."/>
            <person name="de la Torre Cortes P."/>
            <person name="Kuijpers N.G.A."/>
            <person name="Daran J.G."/>
            <person name="Abeel T."/>
        </authorList>
    </citation>
    <scope>NUCLEOTIDE SEQUENCE [LARGE SCALE GENOMIC DNA]</scope>
    <source>
        <strain evidence="28 29">CBS 1483</strain>
    </source>
</reference>
<comment type="catalytic activity">
    <reaction evidence="20 22">
        <text>DNA(n) + a 2'-deoxyribonucleoside 5'-triphosphate = DNA(n+1) + diphosphate</text>
        <dbReference type="Rhea" id="RHEA:22508"/>
        <dbReference type="Rhea" id="RHEA-COMP:17339"/>
        <dbReference type="Rhea" id="RHEA-COMP:17340"/>
        <dbReference type="ChEBI" id="CHEBI:33019"/>
        <dbReference type="ChEBI" id="CHEBI:61560"/>
        <dbReference type="ChEBI" id="CHEBI:173112"/>
        <dbReference type="EC" id="2.7.7.7"/>
    </reaction>
</comment>
<dbReference type="Gene3D" id="3.30.420.10">
    <property type="entry name" value="Ribonuclease H-like superfamily/Ribonuclease H"/>
    <property type="match status" value="1"/>
</dbReference>
<dbReference type="Pfam" id="PF24055">
    <property type="entry name" value="POL3_N"/>
    <property type="match status" value="1"/>
</dbReference>
<dbReference type="EC" id="2.7.7.7" evidence="22"/>
<evidence type="ECO:0000256" key="7">
    <source>
        <dbReference type="ARBA" id="ARBA00022695"/>
    </source>
</evidence>